<proteinExistence type="predicted"/>
<dbReference type="EMBL" id="CADCUB010000027">
    <property type="protein sequence ID" value="CAA9310752.1"/>
    <property type="molecule type" value="Genomic_DNA"/>
</dbReference>
<evidence type="ECO:0000313" key="1">
    <source>
        <dbReference type="EMBL" id="CAA9310752.1"/>
    </source>
</evidence>
<evidence type="ECO:0008006" key="2">
    <source>
        <dbReference type="Google" id="ProtNLM"/>
    </source>
</evidence>
<dbReference type="AlphaFoldDB" id="A0A6J4KNI6"/>
<reference evidence="1" key="1">
    <citation type="submission" date="2020-02" db="EMBL/GenBank/DDBJ databases">
        <authorList>
            <person name="Meier V. D."/>
        </authorList>
    </citation>
    <scope>NUCLEOTIDE SEQUENCE</scope>
    <source>
        <strain evidence="1">AVDCRST_MAG07</strain>
    </source>
</reference>
<protein>
    <recommendedName>
        <fullName evidence="2">DUF4012 domain-containing protein</fullName>
    </recommendedName>
</protein>
<dbReference type="Pfam" id="PF13196">
    <property type="entry name" value="DUF4012"/>
    <property type="match status" value="1"/>
</dbReference>
<organism evidence="1">
    <name type="scientific">uncultured Frankineae bacterium</name>
    <dbReference type="NCBI Taxonomy" id="437475"/>
    <lineage>
        <taxon>Bacteria</taxon>
        <taxon>Bacillati</taxon>
        <taxon>Actinomycetota</taxon>
        <taxon>Actinomycetes</taxon>
        <taxon>Frankiales</taxon>
        <taxon>environmental samples</taxon>
    </lineage>
</organism>
<dbReference type="InterPro" id="IPR025101">
    <property type="entry name" value="DUF4012"/>
</dbReference>
<sequence length="602" mass="62221">MPRVKAALVGAVVVVGLGVAVGAGAARAALSAAQDLRQAQAGLSAVRDREVDPDAARSELRRAHALVGSADEALGSWPVDVVAAVPVLGRSLDAERAVTDTADEVLTGALVLTDGLGSIRASAGGVDLAALAAVRQQLGGPAERGRSALDRLRGTSTRLTPPQVGREVTAASAALGPAVDTLERAQAGLGLAEGLLGGAGPRTLMVALQNNAELRGAGGYVSTFGTGRLQDGRLRLDPLRDVIAVADEPERARRVPAPPEFVEDYGPLSADTTIFRSWNMSPHVPDSALVGARVTGALLGTTPDVVVLVDVPALGALAELGGAAVVLPDGSQVSAEELTDALLVDAYARAGDDNDRQIERRAQLRQAAGTVVTRLLGGDLPAAEVLRTLTRLAEGRHVAVWSARPQEQEVLVDLGVAGSVEAPSGGDLLHVSTNNIGGNKLDVYAERQVSVDVRLSAGRADVTQRLSLRNAAPAGLVPYVAGTQAPGTMVDRVELSLPRSASGVTVSVDGAPRPERPSVGASRARLALRTSTSRGATTVVEVRYALELDTEVYRLRLLPQPLATEATVGISVRPADGLTGPSLVERPEPFDSVREVEVRLPR</sequence>
<gene>
    <name evidence="1" type="ORF">AVDCRST_MAG07-570</name>
</gene>
<name>A0A6J4KNI6_9ACTN</name>
<accession>A0A6J4KNI6</accession>